<dbReference type="EMBL" id="AQHR01000010">
    <property type="protein sequence ID" value="EON79267.1"/>
    <property type="molecule type" value="Genomic_DNA"/>
</dbReference>
<evidence type="ECO:0000313" key="1">
    <source>
        <dbReference type="EMBL" id="EON79267.1"/>
    </source>
</evidence>
<evidence type="ECO:0000313" key="2">
    <source>
        <dbReference type="Proteomes" id="UP000013909"/>
    </source>
</evidence>
<name>R7ZYU4_9BACT</name>
<accession>R7ZYU4</accession>
<dbReference type="Proteomes" id="UP000013909">
    <property type="component" value="Unassembled WGS sequence"/>
</dbReference>
<protein>
    <submittedName>
        <fullName evidence="1">Uncharacterized protein</fullName>
    </submittedName>
</protein>
<sequence>MRELNEKKIVVIPILLDNCKVPLFLQEKVYADFRTDFD</sequence>
<dbReference type="AlphaFoldDB" id="R7ZYU4"/>
<organism evidence="1 2">
    <name type="scientific">Lunatimonas lonarensis</name>
    <dbReference type="NCBI Taxonomy" id="1232681"/>
    <lineage>
        <taxon>Bacteria</taxon>
        <taxon>Pseudomonadati</taxon>
        <taxon>Bacteroidota</taxon>
        <taxon>Cytophagia</taxon>
        <taxon>Cytophagales</taxon>
        <taxon>Cyclobacteriaceae</taxon>
    </lineage>
</organism>
<comment type="caution">
    <text evidence="1">The sequence shown here is derived from an EMBL/GenBank/DDBJ whole genome shotgun (WGS) entry which is preliminary data.</text>
</comment>
<reference evidence="1 2" key="1">
    <citation type="submission" date="2013-02" db="EMBL/GenBank/DDBJ databases">
        <title>A novel strain isolated from Lonar lake, Maharashtra, India.</title>
        <authorList>
            <person name="Singh A."/>
        </authorList>
    </citation>
    <scope>NUCLEOTIDE SEQUENCE [LARGE SCALE GENOMIC DNA]</scope>
    <source>
        <strain evidence="1 2">AK24</strain>
    </source>
</reference>
<proteinExistence type="predicted"/>
<gene>
    <name evidence="1" type="ORF">ADIS_0272</name>
</gene>
<keyword evidence="2" id="KW-1185">Reference proteome</keyword>